<dbReference type="InterPro" id="IPR004363">
    <property type="entry name" value="Methylgl_synth"/>
</dbReference>
<dbReference type="EMBL" id="PVWP01000001">
    <property type="protein sequence ID" value="PSB39344.1"/>
    <property type="molecule type" value="Genomic_DNA"/>
</dbReference>
<keyword evidence="3" id="KW-1185">Reference proteome</keyword>
<dbReference type="InterPro" id="IPR001206">
    <property type="entry name" value="Diacylglycerol_kinase_cat_dom"/>
</dbReference>
<dbReference type="Proteomes" id="UP000238218">
    <property type="component" value="Unassembled WGS sequence"/>
</dbReference>
<dbReference type="GO" id="GO:0016301">
    <property type="term" value="F:kinase activity"/>
    <property type="evidence" value="ECO:0007669"/>
    <property type="project" value="UniProtKB-KW"/>
</dbReference>
<dbReference type="InterPro" id="IPR045540">
    <property type="entry name" value="YegS/DAGK_C"/>
</dbReference>
<comment type="caution">
    <text evidence="2">The sequence shown here is derived from an EMBL/GenBank/DDBJ whole genome shotgun (WGS) entry which is preliminary data.</text>
</comment>
<protein>
    <submittedName>
        <fullName evidence="2">Lipid kinase</fullName>
    </submittedName>
</protein>
<dbReference type="Gene3D" id="3.40.50.10330">
    <property type="entry name" value="Probable inorganic polyphosphate/atp-NAD kinase, domain 1"/>
    <property type="match status" value="1"/>
</dbReference>
<organism evidence="2 3">
    <name type="scientific">Aphanothece cf. minutissima CCALA 015</name>
    <dbReference type="NCBI Taxonomy" id="2107695"/>
    <lineage>
        <taxon>Bacteria</taxon>
        <taxon>Bacillati</taxon>
        <taxon>Cyanobacteriota</taxon>
        <taxon>Cyanophyceae</taxon>
        <taxon>Oscillatoriophycideae</taxon>
        <taxon>Chroococcales</taxon>
        <taxon>Aphanothecaceae</taxon>
        <taxon>Aphanothece</taxon>
    </lineage>
</organism>
<reference evidence="2 3" key="1">
    <citation type="submission" date="2018-03" db="EMBL/GenBank/DDBJ databases">
        <title>The ancient ancestry and fast evolution of plastids.</title>
        <authorList>
            <person name="Moore K.R."/>
            <person name="Magnabosco C."/>
            <person name="Momper L."/>
            <person name="Gold D.A."/>
            <person name="Bosak T."/>
            <person name="Fournier G.P."/>
        </authorList>
    </citation>
    <scope>NUCLEOTIDE SEQUENCE [LARGE SCALE GENOMIC DNA]</scope>
    <source>
        <strain evidence="2 3">CCALA 015</strain>
    </source>
</reference>
<accession>A0ABX5FBN9</accession>
<dbReference type="Gene3D" id="2.60.200.40">
    <property type="match status" value="1"/>
</dbReference>
<proteinExistence type="predicted"/>
<dbReference type="SUPFAM" id="SSF111331">
    <property type="entry name" value="NAD kinase/diacylglycerol kinase-like"/>
    <property type="match status" value="1"/>
</dbReference>
<dbReference type="PANTHER" id="PTHR30492">
    <property type="entry name" value="METHYLGLYOXAL SYNTHASE"/>
    <property type="match status" value="1"/>
</dbReference>
<dbReference type="PROSITE" id="PS50146">
    <property type="entry name" value="DAGK"/>
    <property type="match status" value="1"/>
</dbReference>
<dbReference type="SUPFAM" id="SSF52335">
    <property type="entry name" value="Methylglyoxal synthase-like"/>
    <property type="match status" value="1"/>
</dbReference>
<evidence type="ECO:0000313" key="2">
    <source>
        <dbReference type="EMBL" id="PSB39344.1"/>
    </source>
</evidence>
<dbReference type="Gene3D" id="3.40.50.1380">
    <property type="entry name" value="Methylglyoxal synthase-like domain"/>
    <property type="match status" value="1"/>
</dbReference>
<name>A0ABX5FBN9_9CHRO</name>
<dbReference type="PANTHER" id="PTHR30492:SF0">
    <property type="entry name" value="METHYLGLYOXAL SYNTHASE"/>
    <property type="match status" value="1"/>
</dbReference>
<dbReference type="RefSeq" id="WP_106219539.1">
    <property type="nucleotide sequence ID" value="NZ_PVWP01000001.1"/>
</dbReference>
<feature type="domain" description="DAGKc" evidence="1">
    <location>
        <begin position="125"/>
        <end position="263"/>
    </location>
</feature>
<dbReference type="InterPro" id="IPR016064">
    <property type="entry name" value="NAD/diacylglycerol_kinase_sf"/>
</dbReference>
<dbReference type="Pfam" id="PF19279">
    <property type="entry name" value="YegS_C"/>
    <property type="match status" value="1"/>
</dbReference>
<dbReference type="Pfam" id="PF00781">
    <property type="entry name" value="DAGK_cat"/>
    <property type="match status" value="1"/>
</dbReference>
<evidence type="ECO:0000313" key="3">
    <source>
        <dbReference type="Proteomes" id="UP000238218"/>
    </source>
</evidence>
<dbReference type="SMART" id="SM00046">
    <property type="entry name" value="DAGKc"/>
    <property type="match status" value="1"/>
</dbReference>
<dbReference type="NCBIfam" id="NF002033">
    <property type="entry name" value="PRK00861.1"/>
    <property type="match status" value="1"/>
</dbReference>
<evidence type="ECO:0000259" key="1">
    <source>
        <dbReference type="PROSITE" id="PS50146"/>
    </source>
</evidence>
<keyword evidence="2" id="KW-0808">Transferase</keyword>
<dbReference type="InterPro" id="IPR036914">
    <property type="entry name" value="MGS-like_dom_sf"/>
</dbReference>
<keyword evidence="2" id="KW-0418">Kinase</keyword>
<dbReference type="InterPro" id="IPR017438">
    <property type="entry name" value="ATP-NAD_kinase_N"/>
</dbReference>
<sequence>MAHALALLASASRREALLDWLDRQSLALAGFPLLVSGELAAALSSDPRTAQLQVTALAALADGGDIQVAAEVLAGAVDLVVAFLDPTAPAGTPPDAGLLIRACDLAAVPLALNAATAELALRGLSHGRSAYLLFNPVAGQGDANADLALIRSILEPQLRVTVLLTRAGIDPADQCRELVELLQARPADEAGNAMIVACGGDGTVSAVAGAVAGTGIPLGVLPRGTANAFASALFIPTDLVAACETILAGHTHVVDAARCNDVPMTLLAGVGFEAGMVDRATRELKTMLGPLAYVLAGAQQLASQQPFQARVEIDGTVTEVQAAAITVANVAPATSVLAQGFGRVIPDDGLLEVTIASPATRLQGLNALASLLTSAVVQSPANHPDLLCLRARRITITTDPPQRLVIDGEMVEADPVTFTCLPGALTVFAPLPPP</sequence>
<gene>
    <name evidence="2" type="ORF">C7B81_01475</name>
</gene>